<feature type="compositionally biased region" description="Basic and acidic residues" evidence="1">
    <location>
        <begin position="176"/>
        <end position="204"/>
    </location>
</feature>
<dbReference type="Proteomes" id="UP000288805">
    <property type="component" value="Unassembled WGS sequence"/>
</dbReference>
<organism evidence="2 3">
    <name type="scientific">Vitis vinifera</name>
    <name type="common">Grape</name>
    <dbReference type="NCBI Taxonomy" id="29760"/>
    <lineage>
        <taxon>Eukaryota</taxon>
        <taxon>Viridiplantae</taxon>
        <taxon>Streptophyta</taxon>
        <taxon>Embryophyta</taxon>
        <taxon>Tracheophyta</taxon>
        <taxon>Spermatophyta</taxon>
        <taxon>Magnoliopsida</taxon>
        <taxon>eudicotyledons</taxon>
        <taxon>Gunneridae</taxon>
        <taxon>Pentapetalae</taxon>
        <taxon>rosids</taxon>
        <taxon>Vitales</taxon>
        <taxon>Vitaceae</taxon>
        <taxon>Viteae</taxon>
        <taxon>Vitis</taxon>
    </lineage>
</organism>
<dbReference type="AlphaFoldDB" id="A0A438FE38"/>
<name>A0A438FE38_VITVI</name>
<feature type="region of interest" description="Disordered" evidence="1">
    <location>
        <begin position="158"/>
        <end position="204"/>
    </location>
</feature>
<gene>
    <name evidence="2" type="ORF">CK203_109799</name>
</gene>
<feature type="compositionally biased region" description="Basic and acidic residues" evidence="1">
    <location>
        <begin position="1"/>
        <end position="21"/>
    </location>
</feature>
<feature type="region of interest" description="Disordered" evidence="1">
    <location>
        <begin position="1"/>
        <end position="23"/>
    </location>
</feature>
<evidence type="ECO:0000313" key="2">
    <source>
        <dbReference type="EMBL" id="RVW58223.1"/>
    </source>
</evidence>
<evidence type="ECO:0000313" key="3">
    <source>
        <dbReference type="Proteomes" id="UP000288805"/>
    </source>
</evidence>
<evidence type="ECO:0000256" key="1">
    <source>
        <dbReference type="SAM" id="MobiDB-lite"/>
    </source>
</evidence>
<comment type="caution">
    <text evidence="2">The sequence shown here is derived from an EMBL/GenBank/DDBJ whole genome shotgun (WGS) entry which is preliminary data.</text>
</comment>
<proteinExistence type="predicted"/>
<reference evidence="2 3" key="1">
    <citation type="journal article" date="2018" name="PLoS Genet.">
        <title>Population sequencing reveals clonal diversity and ancestral inbreeding in the grapevine cultivar Chardonnay.</title>
        <authorList>
            <person name="Roach M.J."/>
            <person name="Johnson D.L."/>
            <person name="Bohlmann J."/>
            <person name="van Vuuren H.J."/>
            <person name="Jones S.J."/>
            <person name="Pretorius I.S."/>
            <person name="Schmidt S.A."/>
            <person name="Borneman A.R."/>
        </authorList>
    </citation>
    <scope>NUCLEOTIDE SEQUENCE [LARGE SCALE GENOMIC DNA]</scope>
    <source>
        <strain evidence="3">cv. Chardonnay</strain>
        <tissue evidence="2">Leaf</tissue>
    </source>
</reference>
<accession>A0A438FE38</accession>
<protein>
    <submittedName>
        <fullName evidence="2">Uncharacterized protein</fullName>
    </submittedName>
</protein>
<dbReference type="EMBL" id="QGNW01000969">
    <property type="protein sequence ID" value="RVW58223.1"/>
    <property type="molecule type" value="Genomic_DNA"/>
</dbReference>
<sequence>MAEVSRGWDEPNKGEVGKMKSEPNAFNAKTGMYTLNEDVDMKAKVAAMTRRLEELELKRYTKCKPLLKHQCKSSHVLFVNLMSTWWRSALQFQLLEKCLEIKQMSLDNSSPTTMLHTEILSTQIGGTIQISPRSQEHLRESSQVRDVKALITLRSGQKVELPTPKPRVEEEEEEETEKREEIKGKKEDSSEGKEDHDSTVKATPEKVLTKGDVMKKHTPPPFPQALHGKKGIKNASKIFEVLRQVKVNIPLLDMIKQVPTYAKFLKDLCTIKRGLNVNKKAFLIEQVSAIIQCKSPLKYKDPAYESIQACQMMEELLGQVMAKLLEAQIHEEPSFGAP</sequence>